<comment type="caution">
    <text evidence="10">The sequence shown here is derived from an EMBL/GenBank/DDBJ whole genome shotgun (WGS) entry which is preliminary data.</text>
</comment>
<dbReference type="PANTHER" id="PTHR10519">
    <property type="entry name" value="GABA-B RECEPTOR"/>
    <property type="match status" value="1"/>
</dbReference>
<keyword evidence="6" id="KW-0675">Receptor</keyword>
<evidence type="ECO:0000313" key="10">
    <source>
        <dbReference type="EMBL" id="KAJ3140878.1"/>
    </source>
</evidence>
<dbReference type="EMBL" id="JADGJH010000042">
    <property type="protein sequence ID" value="KAJ3140878.1"/>
    <property type="molecule type" value="Genomic_DNA"/>
</dbReference>
<proteinExistence type="predicted"/>
<gene>
    <name evidence="10" type="ORF">HK100_008578</name>
</gene>
<dbReference type="InterPro" id="IPR028082">
    <property type="entry name" value="Peripla_BP_I"/>
</dbReference>
<organism evidence="10 11">
    <name type="scientific">Physocladia obscura</name>
    <dbReference type="NCBI Taxonomy" id="109957"/>
    <lineage>
        <taxon>Eukaryota</taxon>
        <taxon>Fungi</taxon>
        <taxon>Fungi incertae sedis</taxon>
        <taxon>Chytridiomycota</taxon>
        <taxon>Chytridiomycota incertae sedis</taxon>
        <taxon>Chytridiomycetes</taxon>
        <taxon>Chytridiales</taxon>
        <taxon>Chytriomycetaceae</taxon>
        <taxon>Physocladia</taxon>
    </lineage>
</organism>
<accession>A0AAD5XH86</accession>
<dbReference type="InterPro" id="IPR000337">
    <property type="entry name" value="GPCR_3"/>
</dbReference>
<keyword evidence="7" id="KW-0325">Glycoprotein</keyword>
<dbReference type="PRINTS" id="PR00248">
    <property type="entry name" value="GPCRMGR"/>
</dbReference>
<dbReference type="AlphaFoldDB" id="A0AAD5XH86"/>
<evidence type="ECO:0000256" key="3">
    <source>
        <dbReference type="ARBA" id="ARBA00022989"/>
    </source>
</evidence>
<dbReference type="Pfam" id="PF01094">
    <property type="entry name" value="ANF_receptor"/>
    <property type="match status" value="1"/>
</dbReference>
<evidence type="ECO:0000256" key="8">
    <source>
        <dbReference type="ARBA" id="ARBA00023224"/>
    </source>
</evidence>
<evidence type="ECO:0000256" key="1">
    <source>
        <dbReference type="ARBA" id="ARBA00004141"/>
    </source>
</evidence>
<dbReference type="GO" id="GO:0004965">
    <property type="term" value="F:G protein-coupled GABA receptor activity"/>
    <property type="evidence" value="ECO:0007669"/>
    <property type="project" value="InterPro"/>
</dbReference>
<keyword evidence="2" id="KW-0812">Transmembrane</keyword>
<keyword evidence="4" id="KW-0297">G-protein coupled receptor</keyword>
<dbReference type="GO" id="GO:0038039">
    <property type="term" value="C:G protein-coupled receptor heterodimeric complex"/>
    <property type="evidence" value="ECO:0007669"/>
    <property type="project" value="TreeGrafter"/>
</dbReference>
<evidence type="ECO:0000256" key="5">
    <source>
        <dbReference type="ARBA" id="ARBA00023136"/>
    </source>
</evidence>
<dbReference type="SUPFAM" id="SSF53822">
    <property type="entry name" value="Periplasmic binding protein-like I"/>
    <property type="match status" value="1"/>
</dbReference>
<dbReference type="PANTHER" id="PTHR10519:SF74">
    <property type="entry name" value="GAMMA-AMINOBUTYRIC ACID TYPE B RECEPTOR SUBUNIT 2"/>
    <property type="match status" value="1"/>
</dbReference>
<keyword evidence="8" id="KW-0807">Transducer</keyword>
<evidence type="ECO:0000256" key="7">
    <source>
        <dbReference type="ARBA" id="ARBA00023180"/>
    </source>
</evidence>
<dbReference type="Proteomes" id="UP001211907">
    <property type="component" value="Unassembled WGS sequence"/>
</dbReference>
<sequence>MNYSTISLGILLPFSMPQSYSMADYQNCFFMSHLASLAIQEINARDDLLPNIRIDTSLIDSWHQPRSHYDVSSNTSLYTSSGYAATAALKAVEKIDNLVAVYGGLWSDTTESAASVLSQYKIPMCGDLQGSPALSNKNNYPYFFRIYSNAATKVPQVMQLLLTHWKVTRVALLVSKKEPYFSAAREMIRILNLNGVSVLAVSSYDQGVDGISESFLKVDARYILSFVEGQAFYQVYFNLPYLVGPKFVWIGMDTPYNAGTNLSTAEIDAVRGFILIAPKTESSNSAPYSHLNASWHAYISQLHLASSRAPTYLEIEMPVGAYDCIYTIAYGLDKVYNLFHVKILIP</sequence>
<dbReference type="Gene3D" id="3.40.50.2300">
    <property type="match status" value="2"/>
</dbReference>
<keyword evidence="11" id="KW-1185">Reference proteome</keyword>
<evidence type="ECO:0000256" key="4">
    <source>
        <dbReference type="ARBA" id="ARBA00023040"/>
    </source>
</evidence>
<keyword evidence="3" id="KW-1133">Transmembrane helix</keyword>
<evidence type="ECO:0000259" key="9">
    <source>
        <dbReference type="Pfam" id="PF01094"/>
    </source>
</evidence>
<reference evidence="10" key="1">
    <citation type="submission" date="2020-05" db="EMBL/GenBank/DDBJ databases">
        <title>Phylogenomic resolution of chytrid fungi.</title>
        <authorList>
            <person name="Stajich J.E."/>
            <person name="Amses K."/>
            <person name="Simmons R."/>
            <person name="Seto K."/>
            <person name="Myers J."/>
            <person name="Bonds A."/>
            <person name="Quandt C.A."/>
            <person name="Barry K."/>
            <person name="Liu P."/>
            <person name="Grigoriev I."/>
            <person name="Longcore J.E."/>
            <person name="James T.Y."/>
        </authorList>
    </citation>
    <scope>NUCLEOTIDE SEQUENCE</scope>
    <source>
        <strain evidence="10">JEL0513</strain>
    </source>
</reference>
<keyword evidence="5" id="KW-0472">Membrane</keyword>
<protein>
    <recommendedName>
        <fullName evidence="9">Receptor ligand binding region domain-containing protein</fullName>
    </recommendedName>
</protein>
<feature type="domain" description="Receptor ligand binding region" evidence="9">
    <location>
        <begin position="36"/>
        <end position="336"/>
    </location>
</feature>
<dbReference type="InterPro" id="IPR001828">
    <property type="entry name" value="ANF_lig-bd_rcpt"/>
</dbReference>
<evidence type="ECO:0000256" key="6">
    <source>
        <dbReference type="ARBA" id="ARBA00023170"/>
    </source>
</evidence>
<evidence type="ECO:0000313" key="11">
    <source>
        <dbReference type="Proteomes" id="UP001211907"/>
    </source>
</evidence>
<dbReference type="InterPro" id="IPR002455">
    <property type="entry name" value="GPCR3_GABA-B"/>
</dbReference>
<name>A0AAD5XH86_9FUNG</name>
<dbReference type="GO" id="GO:0007214">
    <property type="term" value="P:gamma-aminobutyric acid signaling pathway"/>
    <property type="evidence" value="ECO:0007669"/>
    <property type="project" value="TreeGrafter"/>
</dbReference>
<evidence type="ECO:0000256" key="2">
    <source>
        <dbReference type="ARBA" id="ARBA00022692"/>
    </source>
</evidence>
<comment type="subcellular location">
    <subcellularLocation>
        <location evidence="1">Membrane</location>
        <topology evidence="1">Multi-pass membrane protein</topology>
    </subcellularLocation>
</comment>